<evidence type="ECO:0000256" key="1">
    <source>
        <dbReference type="ARBA" id="ARBA00001913"/>
    </source>
</evidence>
<evidence type="ECO:0000256" key="2">
    <source>
        <dbReference type="ARBA" id="ARBA00008779"/>
    </source>
</evidence>
<gene>
    <name evidence="8" type="ORF">KOR42_49200</name>
</gene>
<dbReference type="InterPro" id="IPR017850">
    <property type="entry name" value="Alkaline_phosphatase_core_sf"/>
</dbReference>
<comment type="cofactor">
    <cofactor evidence="1">
        <name>Ca(2+)</name>
        <dbReference type="ChEBI" id="CHEBI:29108"/>
    </cofactor>
</comment>
<dbReference type="Pfam" id="PF00884">
    <property type="entry name" value="Sulfatase"/>
    <property type="match status" value="1"/>
</dbReference>
<dbReference type="GO" id="GO:0004065">
    <property type="term" value="F:arylsulfatase activity"/>
    <property type="evidence" value="ECO:0007669"/>
    <property type="project" value="UniProtKB-EC"/>
</dbReference>
<accession>A0A5C5VR92</accession>
<reference evidence="8 9" key="1">
    <citation type="submission" date="2019-02" db="EMBL/GenBank/DDBJ databases">
        <title>Deep-cultivation of Planctomycetes and their phenomic and genomic characterization uncovers novel biology.</title>
        <authorList>
            <person name="Wiegand S."/>
            <person name="Jogler M."/>
            <person name="Boedeker C."/>
            <person name="Pinto D."/>
            <person name="Vollmers J."/>
            <person name="Rivas-Marin E."/>
            <person name="Kohn T."/>
            <person name="Peeters S.H."/>
            <person name="Heuer A."/>
            <person name="Rast P."/>
            <person name="Oberbeckmann S."/>
            <person name="Bunk B."/>
            <person name="Jeske O."/>
            <person name="Meyerdierks A."/>
            <person name="Storesund J.E."/>
            <person name="Kallscheuer N."/>
            <person name="Luecker S."/>
            <person name="Lage O.M."/>
            <person name="Pohl T."/>
            <person name="Merkel B.J."/>
            <person name="Hornburger P."/>
            <person name="Mueller R.-W."/>
            <person name="Bruemmer F."/>
            <person name="Labrenz M."/>
            <person name="Spormann A.M."/>
            <person name="Op Den Camp H."/>
            <person name="Overmann J."/>
            <person name="Amann R."/>
            <person name="Jetten M.S.M."/>
            <person name="Mascher T."/>
            <person name="Medema M.H."/>
            <person name="Devos D.P."/>
            <person name="Kaster A.-K."/>
            <person name="Ovreas L."/>
            <person name="Rohde M."/>
            <person name="Galperin M.Y."/>
            <person name="Jogler C."/>
        </authorList>
    </citation>
    <scope>NUCLEOTIDE SEQUENCE [LARGE SCALE GENOMIC DNA]</scope>
    <source>
        <strain evidence="8 9">KOR42</strain>
    </source>
</reference>
<keyword evidence="3" id="KW-0479">Metal-binding</keyword>
<protein>
    <submittedName>
        <fullName evidence="8">Arylsulfatase</fullName>
        <ecNumber evidence="8">3.1.6.1</ecNumber>
    </submittedName>
</protein>
<comment type="similarity">
    <text evidence="2">Belongs to the sulfatase family.</text>
</comment>
<evidence type="ECO:0000256" key="6">
    <source>
        <dbReference type="ARBA" id="ARBA00022837"/>
    </source>
</evidence>
<dbReference type="Gene3D" id="3.40.720.10">
    <property type="entry name" value="Alkaline Phosphatase, subunit A"/>
    <property type="match status" value="1"/>
</dbReference>
<keyword evidence="4" id="KW-0732">Signal</keyword>
<dbReference type="GO" id="GO:0005737">
    <property type="term" value="C:cytoplasm"/>
    <property type="evidence" value="ECO:0007669"/>
    <property type="project" value="TreeGrafter"/>
</dbReference>
<dbReference type="PANTHER" id="PTHR45953:SF1">
    <property type="entry name" value="IDURONATE 2-SULFATASE"/>
    <property type="match status" value="1"/>
</dbReference>
<dbReference type="AlphaFoldDB" id="A0A5C5VR92"/>
<comment type="caution">
    <text evidence="8">The sequence shown here is derived from an EMBL/GenBank/DDBJ whole genome shotgun (WGS) entry which is preliminary data.</text>
</comment>
<keyword evidence="6" id="KW-0106">Calcium</keyword>
<evidence type="ECO:0000313" key="9">
    <source>
        <dbReference type="Proteomes" id="UP000317243"/>
    </source>
</evidence>
<dbReference type="EC" id="3.1.6.1" evidence="8"/>
<dbReference type="CDD" id="cd16030">
    <property type="entry name" value="iduronate-2-sulfatase"/>
    <property type="match status" value="1"/>
</dbReference>
<evidence type="ECO:0000259" key="7">
    <source>
        <dbReference type="Pfam" id="PF00884"/>
    </source>
</evidence>
<feature type="domain" description="Sulfatase N-terminal" evidence="7">
    <location>
        <begin position="26"/>
        <end position="401"/>
    </location>
</feature>
<dbReference type="SUPFAM" id="SSF53649">
    <property type="entry name" value="Alkaline phosphatase-like"/>
    <property type="match status" value="1"/>
</dbReference>
<evidence type="ECO:0000256" key="4">
    <source>
        <dbReference type="ARBA" id="ARBA00022729"/>
    </source>
</evidence>
<dbReference type="GO" id="GO:0004423">
    <property type="term" value="F:iduronate-2-sulfatase activity"/>
    <property type="evidence" value="ECO:0007669"/>
    <property type="project" value="InterPro"/>
</dbReference>
<proteinExistence type="inferred from homology"/>
<name>A0A5C5VR92_9PLAN</name>
<organism evidence="8 9">
    <name type="scientific">Thalassoglobus neptunius</name>
    <dbReference type="NCBI Taxonomy" id="1938619"/>
    <lineage>
        <taxon>Bacteria</taxon>
        <taxon>Pseudomonadati</taxon>
        <taxon>Planctomycetota</taxon>
        <taxon>Planctomycetia</taxon>
        <taxon>Planctomycetales</taxon>
        <taxon>Planctomycetaceae</taxon>
        <taxon>Thalassoglobus</taxon>
    </lineage>
</organism>
<dbReference type="GO" id="GO:0046872">
    <property type="term" value="F:metal ion binding"/>
    <property type="evidence" value="ECO:0007669"/>
    <property type="project" value="UniProtKB-KW"/>
</dbReference>
<evidence type="ECO:0000256" key="3">
    <source>
        <dbReference type="ARBA" id="ARBA00022723"/>
    </source>
</evidence>
<dbReference type="InterPro" id="IPR000917">
    <property type="entry name" value="Sulfatase_N"/>
</dbReference>
<dbReference type="PANTHER" id="PTHR45953">
    <property type="entry name" value="IDURONATE 2-SULFATASE"/>
    <property type="match status" value="1"/>
</dbReference>
<sequence length="507" mass="56872">MRIFHGAFWLTFACLFVRVSGAEDRPDVVFIMIDDLRPMLGCYGSQHVKTPNIDHLASRGVVFDRAYCQYAKCGPSRLSLMTGLRPDSTRVYGHSEKDLNRFRTRRPEAVSMARWFKQHGYRTLSFGKTDHDRWQLAADWSEKPSPGRDKEILELVDADNPSGPTIIADRLNCPFFQSPDVSDDKLFAGRMTKLAVEALRQRSRDTPQFLAIGYRRPHLPLVAPKRYFSLYKPDRSWLATNPRPAKGSPIVAWLNSVAYAKSAGRLGYAMPTDPSRSEAMMWSGYELRSYVGVPNVGKIPEAIQLQVLQAYAACVSYVDAQVGKLIAAIEATGGLDNTIVVLCSDHGWHLGEQSAWAKMTNFEVATRVPLIVSAPGIKPARSSMLTELVDLYPTICELSGIAAPNHLEGESFAAELTGKGAEQQFALSQISRHGKRYIGRAIRTDRFRYIEWTETASGRIFERELYDHRADPNETFNVANNPQYADRTQGLKKLLRRSYGIATGDNQ</sequence>
<keyword evidence="9" id="KW-1185">Reference proteome</keyword>
<keyword evidence="5 8" id="KW-0378">Hydrolase</keyword>
<dbReference type="InterPro" id="IPR035874">
    <property type="entry name" value="IDS"/>
</dbReference>
<dbReference type="Proteomes" id="UP000317243">
    <property type="component" value="Unassembled WGS sequence"/>
</dbReference>
<evidence type="ECO:0000256" key="5">
    <source>
        <dbReference type="ARBA" id="ARBA00022801"/>
    </source>
</evidence>
<dbReference type="EMBL" id="SIHI01000051">
    <property type="protein sequence ID" value="TWT40613.1"/>
    <property type="molecule type" value="Genomic_DNA"/>
</dbReference>
<evidence type="ECO:0000313" key="8">
    <source>
        <dbReference type="EMBL" id="TWT40613.1"/>
    </source>
</evidence>